<keyword evidence="10 11" id="KW-0325">Glycoprotein</keyword>
<keyword evidence="4 11" id="KW-0328">Glycosyltransferase</keyword>
<keyword evidence="8" id="KW-1133">Transmembrane helix</keyword>
<gene>
    <name evidence="14" type="ORF">EGW08_008352</name>
</gene>
<evidence type="ECO:0000256" key="2">
    <source>
        <dbReference type="ARBA" id="ARBA00004922"/>
    </source>
</evidence>
<comment type="similarity">
    <text evidence="3 11">Belongs to the glycosyltransferase 7 family.</text>
</comment>
<keyword evidence="6" id="KW-0812">Transmembrane</keyword>
<dbReference type="GO" id="GO:0005794">
    <property type="term" value="C:Golgi apparatus"/>
    <property type="evidence" value="ECO:0007669"/>
    <property type="project" value="TreeGrafter"/>
</dbReference>
<evidence type="ECO:0000256" key="3">
    <source>
        <dbReference type="ARBA" id="ARBA00005735"/>
    </source>
</evidence>
<keyword evidence="15" id="KW-1185">Reference proteome</keyword>
<dbReference type="AlphaFoldDB" id="A0A3S0ZPJ4"/>
<keyword evidence="9" id="KW-0472">Membrane</keyword>
<dbReference type="GO" id="GO:0008378">
    <property type="term" value="F:galactosyltransferase activity"/>
    <property type="evidence" value="ECO:0007669"/>
    <property type="project" value="TreeGrafter"/>
</dbReference>
<evidence type="ECO:0000256" key="7">
    <source>
        <dbReference type="ARBA" id="ARBA00022968"/>
    </source>
</evidence>
<dbReference type="InterPro" id="IPR029044">
    <property type="entry name" value="Nucleotide-diphossugar_trans"/>
</dbReference>
<evidence type="ECO:0000259" key="12">
    <source>
        <dbReference type="Pfam" id="PF02709"/>
    </source>
</evidence>
<accession>A0A3S0ZPJ4</accession>
<dbReference type="EC" id="2.4.1.-" evidence="11"/>
<dbReference type="Proteomes" id="UP000271974">
    <property type="component" value="Unassembled WGS sequence"/>
</dbReference>
<dbReference type="GO" id="GO:0005975">
    <property type="term" value="P:carbohydrate metabolic process"/>
    <property type="evidence" value="ECO:0007669"/>
    <property type="project" value="InterPro"/>
</dbReference>
<dbReference type="Gene3D" id="3.90.550.10">
    <property type="entry name" value="Spore Coat Polysaccharide Biosynthesis Protein SpsA, Chain A"/>
    <property type="match status" value="1"/>
</dbReference>
<protein>
    <recommendedName>
        <fullName evidence="11">Beta-1,4-galactosyltransferase</fullName>
        <ecNumber evidence="11">2.4.1.-</ecNumber>
    </recommendedName>
</protein>
<evidence type="ECO:0000256" key="9">
    <source>
        <dbReference type="ARBA" id="ARBA00023136"/>
    </source>
</evidence>
<feature type="domain" description="Galactosyltransferase C-terminal" evidence="12">
    <location>
        <begin position="225"/>
        <end position="289"/>
    </location>
</feature>
<dbReference type="InterPro" id="IPR027791">
    <property type="entry name" value="Galactosyl_T_C"/>
</dbReference>
<keyword evidence="7 11" id="KW-0735">Signal-anchor</keyword>
<evidence type="ECO:0000256" key="5">
    <source>
        <dbReference type="ARBA" id="ARBA00022679"/>
    </source>
</evidence>
<dbReference type="EMBL" id="RQTK01000226">
    <property type="protein sequence ID" value="RUS83871.1"/>
    <property type="molecule type" value="Genomic_DNA"/>
</dbReference>
<evidence type="ECO:0000256" key="8">
    <source>
        <dbReference type="ARBA" id="ARBA00022989"/>
    </source>
</evidence>
<sequence length="347" mass="39956">MTENVTASEFGVDDKNGDLQKDCLTDALWVQDRDYLSATPATVSAASPNDSRLSWHSGYMVHRMFTLELAGHKRVLPLCEILDKNQTTLKGPIDADTDWIPNLGWLEEWLEPLLLPGGLYIPQDCRPSHKVAVIVPFRERCQVDFYKDAVMHPFLQRQRLQYGVYVIEQVGDSLFNRALLMNVGYTEALRLHPSFDCFVFHDVDLLPLDDRISYSCGDQPIHLTRLMYANLFGGASMLTRDMVEKVNGFSNVFFGWGGEDDDMSFRVRSHNMTINRYTLDIARYTMIRHVKENKIDRQKLLKEGRKRIHRDGLNTLKYELIELDLKPLFTLIKVKVNQSQILAEQGL</sequence>
<dbReference type="PANTHER" id="PTHR19300:SF57">
    <property type="entry name" value="BETA-1,4-N-ACETYLGALACTOSAMINYLTRANSFERASE"/>
    <property type="match status" value="1"/>
</dbReference>
<proteinExistence type="inferred from homology"/>
<dbReference type="Pfam" id="PF13733">
    <property type="entry name" value="Glyco_transf_7N"/>
    <property type="match status" value="1"/>
</dbReference>
<evidence type="ECO:0000259" key="13">
    <source>
        <dbReference type="Pfam" id="PF13733"/>
    </source>
</evidence>
<comment type="subcellular location">
    <subcellularLocation>
        <location evidence="1">Membrane</location>
        <topology evidence="1">Single-pass type II membrane protein</topology>
    </subcellularLocation>
</comment>
<dbReference type="PANTHER" id="PTHR19300">
    <property type="entry name" value="BETA-1,4-GALACTOSYLTRANSFERASE"/>
    <property type="match status" value="1"/>
</dbReference>
<dbReference type="UniPathway" id="UPA00378"/>
<dbReference type="GO" id="GO:0006688">
    <property type="term" value="P:glycosphingolipid biosynthetic process"/>
    <property type="evidence" value="ECO:0007669"/>
    <property type="project" value="TreeGrafter"/>
</dbReference>
<dbReference type="InterPro" id="IPR003859">
    <property type="entry name" value="Galactosyl_T"/>
</dbReference>
<dbReference type="InterPro" id="IPR027995">
    <property type="entry name" value="Galactosyl_T_N"/>
</dbReference>
<reference evidence="14 15" key="1">
    <citation type="submission" date="2019-01" db="EMBL/GenBank/DDBJ databases">
        <title>A draft genome assembly of the solar-powered sea slug Elysia chlorotica.</title>
        <authorList>
            <person name="Cai H."/>
            <person name="Li Q."/>
            <person name="Fang X."/>
            <person name="Li J."/>
            <person name="Curtis N.E."/>
            <person name="Altenburger A."/>
            <person name="Shibata T."/>
            <person name="Feng M."/>
            <person name="Maeda T."/>
            <person name="Schwartz J.A."/>
            <person name="Shigenobu S."/>
            <person name="Lundholm N."/>
            <person name="Nishiyama T."/>
            <person name="Yang H."/>
            <person name="Hasebe M."/>
            <person name="Li S."/>
            <person name="Pierce S.K."/>
            <person name="Wang J."/>
        </authorList>
    </citation>
    <scope>NUCLEOTIDE SEQUENCE [LARGE SCALE GENOMIC DNA]</scope>
    <source>
        <strain evidence="14">EC2010</strain>
        <tissue evidence="14">Whole organism of an adult</tissue>
    </source>
</reference>
<comment type="pathway">
    <text evidence="2 11">Protein modification; protein glycosylation.</text>
</comment>
<feature type="domain" description="Galactosyltransferase N-terminal" evidence="13">
    <location>
        <begin position="85"/>
        <end position="216"/>
    </location>
</feature>
<dbReference type="SUPFAM" id="SSF53448">
    <property type="entry name" value="Nucleotide-diphospho-sugar transferases"/>
    <property type="match status" value="1"/>
</dbReference>
<evidence type="ECO:0000313" key="15">
    <source>
        <dbReference type="Proteomes" id="UP000271974"/>
    </source>
</evidence>
<comment type="function">
    <text evidence="11">Catalyses the transfer of galactose onto proteins or lipids.</text>
</comment>
<evidence type="ECO:0000256" key="11">
    <source>
        <dbReference type="RuleBase" id="RU368121"/>
    </source>
</evidence>
<evidence type="ECO:0000256" key="10">
    <source>
        <dbReference type="ARBA" id="ARBA00023180"/>
    </source>
</evidence>
<dbReference type="CDD" id="cd00899">
    <property type="entry name" value="b4GalT"/>
    <property type="match status" value="1"/>
</dbReference>
<name>A0A3S0ZPJ4_ELYCH</name>
<dbReference type="PRINTS" id="PR02050">
    <property type="entry name" value="B14GALTRFASE"/>
</dbReference>
<organism evidence="14 15">
    <name type="scientific">Elysia chlorotica</name>
    <name type="common">Eastern emerald elysia</name>
    <name type="synonym">Sea slug</name>
    <dbReference type="NCBI Taxonomy" id="188477"/>
    <lineage>
        <taxon>Eukaryota</taxon>
        <taxon>Metazoa</taxon>
        <taxon>Spiralia</taxon>
        <taxon>Lophotrochozoa</taxon>
        <taxon>Mollusca</taxon>
        <taxon>Gastropoda</taxon>
        <taxon>Heterobranchia</taxon>
        <taxon>Euthyneura</taxon>
        <taxon>Panpulmonata</taxon>
        <taxon>Sacoglossa</taxon>
        <taxon>Placobranchoidea</taxon>
        <taxon>Plakobranchidae</taxon>
        <taxon>Elysia</taxon>
    </lineage>
</organism>
<evidence type="ECO:0000313" key="14">
    <source>
        <dbReference type="EMBL" id="RUS83871.1"/>
    </source>
</evidence>
<dbReference type="STRING" id="188477.A0A3S0ZPJ4"/>
<keyword evidence="5 11" id="KW-0808">Transferase</keyword>
<dbReference type="GO" id="GO:0033842">
    <property type="term" value="F:N-acetyl-beta-glucosaminyl-derivative 4-beta-N-acetylgalactosaminyltransferase activity"/>
    <property type="evidence" value="ECO:0007669"/>
    <property type="project" value="TreeGrafter"/>
</dbReference>
<dbReference type="Pfam" id="PF02709">
    <property type="entry name" value="Glyco_transf_7C"/>
    <property type="match status" value="1"/>
</dbReference>
<evidence type="ECO:0000256" key="6">
    <source>
        <dbReference type="ARBA" id="ARBA00022692"/>
    </source>
</evidence>
<comment type="caution">
    <text evidence="14">The sequence shown here is derived from an EMBL/GenBank/DDBJ whole genome shotgun (WGS) entry which is preliminary data.</text>
</comment>
<dbReference type="OrthoDB" id="10016069at2759"/>
<evidence type="ECO:0000256" key="4">
    <source>
        <dbReference type="ARBA" id="ARBA00022676"/>
    </source>
</evidence>
<evidence type="ECO:0000256" key="1">
    <source>
        <dbReference type="ARBA" id="ARBA00004606"/>
    </source>
</evidence>
<dbReference type="GO" id="GO:0016020">
    <property type="term" value="C:membrane"/>
    <property type="evidence" value="ECO:0007669"/>
    <property type="project" value="UniProtKB-SubCell"/>
</dbReference>